<keyword evidence="3" id="KW-1185">Reference proteome</keyword>
<dbReference type="EMBL" id="FQVU01000005">
    <property type="protein sequence ID" value="SHH23305.1"/>
    <property type="molecule type" value="Genomic_DNA"/>
</dbReference>
<dbReference type="AlphaFoldDB" id="A0A1M5RAG0"/>
<dbReference type="Pfam" id="PF14016">
    <property type="entry name" value="DUF4232"/>
    <property type="match status" value="1"/>
</dbReference>
<evidence type="ECO:0000313" key="3">
    <source>
        <dbReference type="Proteomes" id="UP000186132"/>
    </source>
</evidence>
<evidence type="ECO:0000259" key="1">
    <source>
        <dbReference type="Pfam" id="PF14016"/>
    </source>
</evidence>
<reference evidence="2 3" key="1">
    <citation type="submission" date="2016-11" db="EMBL/GenBank/DDBJ databases">
        <authorList>
            <person name="Jaros S."/>
            <person name="Januszkiewicz K."/>
            <person name="Wedrychowicz H."/>
        </authorList>
    </citation>
    <scope>NUCLEOTIDE SEQUENCE [LARGE SCALE GENOMIC DNA]</scope>
    <source>
        <strain evidence="2 3">DSM 45627</strain>
    </source>
</reference>
<organism evidence="2 3">
    <name type="scientific">Jatrophihabitans endophyticus</name>
    <dbReference type="NCBI Taxonomy" id="1206085"/>
    <lineage>
        <taxon>Bacteria</taxon>
        <taxon>Bacillati</taxon>
        <taxon>Actinomycetota</taxon>
        <taxon>Actinomycetes</taxon>
        <taxon>Jatrophihabitantales</taxon>
        <taxon>Jatrophihabitantaceae</taxon>
        <taxon>Jatrophihabitans</taxon>
    </lineage>
</organism>
<evidence type="ECO:0000313" key="2">
    <source>
        <dbReference type="EMBL" id="SHH23305.1"/>
    </source>
</evidence>
<accession>A0A1M5RAG0</accession>
<sequence>MRGAEIAAVQYVNDGSRPCRITGVPTAQLLRGGKAVGQQSQPNGSRARAYTIAPGDVGESLLRDFSSCNAPLSDAVRVTVPRPDGSRRTTTEPIELRACVLRLAPVGPPA</sequence>
<dbReference type="InterPro" id="IPR025326">
    <property type="entry name" value="DUF4232"/>
</dbReference>
<feature type="domain" description="DUF4232" evidence="1">
    <location>
        <begin position="3"/>
        <end position="92"/>
    </location>
</feature>
<dbReference type="Proteomes" id="UP000186132">
    <property type="component" value="Unassembled WGS sequence"/>
</dbReference>
<name>A0A1M5RAG0_9ACTN</name>
<gene>
    <name evidence="2" type="ORF">SAMN05443575_3492</name>
</gene>
<protein>
    <recommendedName>
        <fullName evidence="1">DUF4232 domain-containing protein</fullName>
    </recommendedName>
</protein>
<proteinExistence type="predicted"/>
<dbReference type="STRING" id="1206085.SAMN05443575_3492"/>